<gene>
    <name evidence="2" type="ORF">JN11_01984</name>
</gene>
<dbReference type="InterPro" id="IPR029044">
    <property type="entry name" value="Nucleotide-diphossugar_trans"/>
</dbReference>
<keyword evidence="3" id="KW-1185">Reference proteome</keyword>
<protein>
    <submittedName>
        <fullName evidence="2">Molybdenum cofactor cytidylyltransferase</fullName>
    </submittedName>
</protein>
<keyword evidence="2" id="KW-0548">Nucleotidyltransferase</keyword>
<organism evidence="2 3">
    <name type="scientific">Mucilaginibacter frigoritolerans</name>
    <dbReference type="NCBI Taxonomy" id="652788"/>
    <lineage>
        <taxon>Bacteria</taxon>
        <taxon>Pseudomonadati</taxon>
        <taxon>Bacteroidota</taxon>
        <taxon>Sphingobacteriia</taxon>
        <taxon>Sphingobacteriales</taxon>
        <taxon>Sphingobacteriaceae</taxon>
        <taxon>Mucilaginibacter</taxon>
    </lineage>
</organism>
<dbReference type="AlphaFoldDB" id="A0A562U4M9"/>
<dbReference type="CDD" id="cd04182">
    <property type="entry name" value="GT_2_like_f"/>
    <property type="match status" value="1"/>
</dbReference>
<dbReference type="InterPro" id="IPR025877">
    <property type="entry name" value="MobA-like_NTP_Trfase"/>
</dbReference>
<dbReference type="Proteomes" id="UP000317010">
    <property type="component" value="Unassembled WGS sequence"/>
</dbReference>
<evidence type="ECO:0000313" key="3">
    <source>
        <dbReference type="Proteomes" id="UP000317010"/>
    </source>
</evidence>
<dbReference type="Pfam" id="PF12804">
    <property type="entry name" value="NTP_transf_3"/>
    <property type="match status" value="1"/>
</dbReference>
<evidence type="ECO:0000259" key="1">
    <source>
        <dbReference type="Pfam" id="PF12804"/>
    </source>
</evidence>
<dbReference type="PANTHER" id="PTHR43777">
    <property type="entry name" value="MOLYBDENUM COFACTOR CYTIDYLYLTRANSFERASE"/>
    <property type="match status" value="1"/>
</dbReference>
<dbReference type="PANTHER" id="PTHR43777:SF1">
    <property type="entry name" value="MOLYBDENUM COFACTOR CYTIDYLYLTRANSFERASE"/>
    <property type="match status" value="1"/>
</dbReference>
<dbReference type="EMBL" id="VLLI01000005">
    <property type="protein sequence ID" value="TWJ00728.1"/>
    <property type="molecule type" value="Genomic_DNA"/>
</dbReference>
<dbReference type="SUPFAM" id="SSF53448">
    <property type="entry name" value="Nucleotide-diphospho-sugar transferases"/>
    <property type="match status" value="1"/>
</dbReference>
<dbReference type="Gene3D" id="3.90.550.10">
    <property type="entry name" value="Spore Coat Polysaccharide Biosynthesis Protein SpsA, Chain A"/>
    <property type="match status" value="1"/>
</dbReference>
<dbReference type="RefSeq" id="WP_144912079.1">
    <property type="nucleotide sequence ID" value="NZ_VLLI01000005.1"/>
</dbReference>
<name>A0A562U4M9_9SPHI</name>
<dbReference type="OrthoDB" id="9779263at2"/>
<comment type="caution">
    <text evidence="2">The sequence shown here is derived from an EMBL/GenBank/DDBJ whole genome shotgun (WGS) entry which is preliminary data.</text>
</comment>
<feature type="domain" description="MobA-like NTP transferase" evidence="1">
    <location>
        <begin position="9"/>
        <end position="168"/>
    </location>
</feature>
<dbReference type="GO" id="GO:0016779">
    <property type="term" value="F:nucleotidyltransferase activity"/>
    <property type="evidence" value="ECO:0007669"/>
    <property type="project" value="UniProtKB-KW"/>
</dbReference>
<proteinExistence type="predicted"/>
<keyword evidence="2" id="KW-0808">Transferase</keyword>
<reference evidence="2 3" key="1">
    <citation type="submission" date="2019-07" db="EMBL/GenBank/DDBJ databases">
        <title>Genomic Encyclopedia of Archaeal and Bacterial Type Strains, Phase II (KMG-II): from individual species to whole genera.</title>
        <authorList>
            <person name="Goeker M."/>
        </authorList>
    </citation>
    <scope>NUCLEOTIDE SEQUENCE [LARGE SCALE GENOMIC DNA]</scope>
    <source>
        <strain evidence="2 3">ATCC BAA-1854</strain>
    </source>
</reference>
<sequence length="194" mass="20912">MSKPVIGIIILAAGSSSRLGKPKQNLVYKGQTLLQRAIETAHSSACETIMVILGANAEVIIPTINEPEISIIQNNNWIEGIASSIRLGVAKIQELNPAISSVILMLCDQPFIDTHILNMLTLAKTKSGIAACGYNDTVGPPALFDKAYFDELLGLKGTEGAKKLLTKYTDTVTIVPFEKGKIDIDTLEDFEQLA</sequence>
<accession>A0A562U4M9</accession>
<evidence type="ECO:0000313" key="2">
    <source>
        <dbReference type="EMBL" id="TWJ00728.1"/>
    </source>
</evidence>